<sequence length="155" mass="15719">MKRAGATTAGGGGSVLKRIVAAPLWALRRARDLYVTGMTRCAGAVGPAGVVGYPGDFNMGVPRSHSFRSASRSSSAGEDDLRELIRAASQGAMGSLNLGGGGGAVRRSQSVGMGRIDEDRPCDFAGLDGGALAGPLYPRSRSCAVVAKSKVGPLL</sequence>
<keyword evidence="2" id="KW-1185">Reference proteome</keyword>
<name>A0A843XJZ4_COLES</name>
<accession>A0A843XJZ4</accession>
<organism evidence="1 2">
    <name type="scientific">Colocasia esculenta</name>
    <name type="common">Wild taro</name>
    <name type="synonym">Arum esculentum</name>
    <dbReference type="NCBI Taxonomy" id="4460"/>
    <lineage>
        <taxon>Eukaryota</taxon>
        <taxon>Viridiplantae</taxon>
        <taxon>Streptophyta</taxon>
        <taxon>Embryophyta</taxon>
        <taxon>Tracheophyta</taxon>
        <taxon>Spermatophyta</taxon>
        <taxon>Magnoliopsida</taxon>
        <taxon>Liliopsida</taxon>
        <taxon>Araceae</taxon>
        <taxon>Aroideae</taxon>
        <taxon>Colocasieae</taxon>
        <taxon>Colocasia</taxon>
    </lineage>
</organism>
<dbReference type="InterPro" id="IPR016972">
    <property type="entry name" value="UCP031279"/>
</dbReference>
<dbReference type="AlphaFoldDB" id="A0A843XJZ4"/>
<comment type="caution">
    <text evidence="1">The sequence shown here is derived from an EMBL/GenBank/DDBJ whole genome shotgun (WGS) entry which is preliminary data.</text>
</comment>
<evidence type="ECO:0000313" key="1">
    <source>
        <dbReference type="EMBL" id="MQM19513.1"/>
    </source>
</evidence>
<gene>
    <name evidence="1" type="ORF">Taro_052520</name>
</gene>
<evidence type="ECO:0000313" key="2">
    <source>
        <dbReference type="Proteomes" id="UP000652761"/>
    </source>
</evidence>
<dbReference type="PIRSF" id="PIRSF031279">
    <property type="entry name" value="UCP031279"/>
    <property type="match status" value="1"/>
</dbReference>
<reference evidence="1" key="1">
    <citation type="submission" date="2017-07" db="EMBL/GenBank/DDBJ databases">
        <title>Taro Niue Genome Assembly and Annotation.</title>
        <authorList>
            <person name="Atibalentja N."/>
            <person name="Keating K."/>
            <person name="Fields C.J."/>
        </authorList>
    </citation>
    <scope>NUCLEOTIDE SEQUENCE</scope>
    <source>
        <strain evidence="1">Niue_2</strain>
        <tissue evidence="1">Leaf</tissue>
    </source>
</reference>
<dbReference type="PANTHER" id="PTHR33526">
    <property type="entry name" value="OS07G0123800 PROTEIN"/>
    <property type="match status" value="1"/>
</dbReference>
<dbReference type="Proteomes" id="UP000652761">
    <property type="component" value="Unassembled WGS sequence"/>
</dbReference>
<protein>
    <submittedName>
        <fullName evidence="1">Uncharacterized protein</fullName>
    </submittedName>
</protein>
<proteinExistence type="predicted"/>
<dbReference type="PANTHER" id="PTHR33526:SF4">
    <property type="entry name" value="OS07G0123800 PROTEIN"/>
    <property type="match status" value="1"/>
</dbReference>
<dbReference type="EMBL" id="NMUH01008977">
    <property type="protein sequence ID" value="MQM19513.1"/>
    <property type="molecule type" value="Genomic_DNA"/>
</dbReference>